<dbReference type="Proteomes" id="UP000775872">
    <property type="component" value="Unassembled WGS sequence"/>
</dbReference>
<evidence type="ECO:0000256" key="2">
    <source>
        <dbReference type="ARBA" id="ARBA00022692"/>
    </source>
</evidence>
<comment type="caution">
    <text evidence="6">The sequence shown here is derived from an EMBL/GenBank/DDBJ whole genome shotgun (WGS) entry which is preliminary data.</text>
</comment>
<keyword evidence="4 5" id="KW-0472">Membrane</keyword>
<dbReference type="InterPro" id="IPR050360">
    <property type="entry name" value="MFS_Sugar_Transporters"/>
</dbReference>
<evidence type="ECO:0000313" key="6">
    <source>
        <dbReference type="EMBL" id="CAH0055935.1"/>
    </source>
</evidence>
<dbReference type="PANTHER" id="PTHR48022">
    <property type="entry name" value="PLASTIDIC GLUCOSE TRANSPORTER 4"/>
    <property type="match status" value="1"/>
</dbReference>
<evidence type="ECO:0000256" key="4">
    <source>
        <dbReference type="ARBA" id="ARBA00023136"/>
    </source>
</evidence>
<accession>A0A9N9ZGF8</accession>
<dbReference type="AlphaFoldDB" id="A0A9N9ZGF8"/>
<feature type="transmembrane region" description="Helical" evidence="5">
    <location>
        <begin position="140"/>
        <end position="160"/>
    </location>
</feature>
<organism evidence="6 7">
    <name type="scientific">Clonostachys solani</name>
    <dbReference type="NCBI Taxonomy" id="160281"/>
    <lineage>
        <taxon>Eukaryota</taxon>
        <taxon>Fungi</taxon>
        <taxon>Dikarya</taxon>
        <taxon>Ascomycota</taxon>
        <taxon>Pezizomycotina</taxon>
        <taxon>Sordariomycetes</taxon>
        <taxon>Hypocreomycetidae</taxon>
        <taxon>Hypocreales</taxon>
        <taxon>Bionectriaceae</taxon>
        <taxon>Clonostachys</taxon>
    </lineage>
</organism>
<evidence type="ECO:0000256" key="1">
    <source>
        <dbReference type="ARBA" id="ARBA00004141"/>
    </source>
</evidence>
<dbReference type="OrthoDB" id="508119at2759"/>
<proteinExistence type="predicted"/>
<comment type="subcellular location">
    <subcellularLocation>
        <location evidence="1">Membrane</location>
        <topology evidence="1">Multi-pass membrane protein</topology>
    </subcellularLocation>
</comment>
<reference evidence="6" key="1">
    <citation type="submission" date="2021-10" db="EMBL/GenBank/DDBJ databases">
        <authorList>
            <person name="Piombo E."/>
        </authorList>
    </citation>
    <scope>NUCLEOTIDE SEQUENCE</scope>
</reference>
<dbReference type="Gene3D" id="1.20.1250.20">
    <property type="entry name" value="MFS general substrate transporter like domains"/>
    <property type="match status" value="2"/>
</dbReference>
<gene>
    <name evidence="6" type="ORF">CSOL1703_00005869</name>
</gene>
<sequence length="192" mass="21354">MWLYPKIEGYRPIPKEVYTLRTYLFAAISSTCGATIGHDSVFIGGALSLRSFKDEFKFESISDDEVNVLTANIISYYQADAFFGAIFAYLGGHYLGNRPGLLIFAILFSSHPPAVRGRLVGIWEIGWQSGGLVGFWINQWFIPFAVQLVPAGILIIAAILTDESPRWLMSNGKREQGIKVLARLRNLAADHP</sequence>
<evidence type="ECO:0000256" key="3">
    <source>
        <dbReference type="ARBA" id="ARBA00022989"/>
    </source>
</evidence>
<evidence type="ECO:0000313" key="7">
    <source>
        <dbReference type="Proteomes" id="UP000775872"/>
    </source>
</evidence>
<keyword evidence="7" id="KW-1185">Reference proteome</keyword>
<dbReference type="GO" id="GO:0016020">
    <property type="term" value="C:membrane"/>
    <property type="evidence" value="ECO:0007669"/>
    <property type="project" value="UniProtKB-SubCell"/>
</dbReference>
<dbReference type="Pfam" id="PF00083">
    <property type="entry name" value="Sugar_tr"/>
    <property type="match status" value="2"/>
</dbReference>
<keyword evidence="3 5" id="KW-1133">Transmembrane helix</keyword>
<dbReference type="GO" id="GO:0005351">
    <property type="term" value="F:carbohydrate:proton symporter activity"/>
    <property type="evidence" value="ECO:0007669"/>
    <property type="project" value="TreeGrafter"/>
</dbReference>
<keyword evidence="2 5" id="KW-0812">Transmembrane</keyword>
<protein>
    <submittedName>
        <fullName evidence="6">Uncharacterized protein</fullName>
    </submittedName>
</protein>
<dbReference type="PANTHER" id="PTHR48022:SF34">
    <property type="entry name" value="MAJOR FACILITATOR SUPERFAMILY (MFS) PROFILE DOMAIN-CONTAINING PROTEIN-RELATED"/>
    <property type="match status" value="1"/>
</dbReference>
<evidence type="ECO:0000256" key="5">
    <source>
        <dbReference type="SAM" id="Phobius"/>
    </source>
</evidence>
<dbReference type="InterPro" id="IPR005828">
    <property type="entry name" value="MFS_sugar_transport-like"/>
</dbReference>
<name>A0A9N9ZGF8_9HYPO</name>
<dbReference type="EMBL" id="CABFOC020000063">
    <property type="protein sequence ID" value="CAH0055935.1"/>
    <property type="molecule type" value="Genomic_DNA"/>
</dbReference>
<dbReference type="InterPro" id="IPR036259">
    <property type="entry name" value="MFS_trans_sf"/>
</dbReference>
<dbReference type="SUPFAM" id="SSF103473">
    <property type="entry name" value="MFS general substrate transporter"/>
    <property type="match status" value="1"/>
</dbReference>